<accession>A0AC34R6F9</accession>
<evidence type="ECO:0000313" key="2">
    <source>
        <dbReference type="WBParaSite" id="JU765_v2.g3893.t1"/>
    </source>
</evidence>
<name>A0AC34R6F9_9BILA</name>
<proteinExistence type="predicted"/>
<evidence type="ECO:0000313" key="1">
    <source>
        <dbReference type="Proteomes" id="UP000887576"/>
    </source>
</evidence>
<organism evidence="1 2">
    <name type="scientific">Panagrolaimus sp. JU765</name>
    <dbReference type="NCBI Taxonomy" id="591449"/>
    <lineage>
        <taxon>Eukaryota</taxon>
        <taxon>Metazoa</taxon>
        <taxon>Ecdysozoa</taxon>
        <taxon>Nematoda</taxon>
        <taxon>Chromadorea</taxon>
        <taxon>Rhabditida</taxon>
        <taxon>Tylenchina</taxon>
        <taxon>Panagrolaimomorpha</taxon>
        <taxon>Panagrolaimoidea</taxon>
        <taxon>Panagrolaimidae</taxon>
        <taxon>Panagrolaimus</taxon>
    </lineage>
</organism>
<sequence>MILSNPDTTNLFDLLDSLLNGTLISVVFSIGISAIVVILSTAKPLLTFAAIFSISFAIVAITAILLILGWTINVMEATILVISIGLSFDYTLHLAVAYKMTSEVVITEKFKEANESCGIPILLAALTNIVAGFVLLFSKTQAFFEI</sequence>
<protein>
    <submittedName>
        <fullName evidence="2">Uncharacterized protein</fullName>
    </submittedName>
</protein>
<dbReference type="Proteomes" id="UP000887576">
    <property type="component" value="Unplaced"/>
</dbReference>
<dbReference type="WBParaSite" id="JU765_v2.g3893.t1">
    <property type="protein sequence ID" value="JU765_v2.g3893.t1"/>
    <property type="gene ID" value="JU765_v2.g3893"/>
</dbReference>
<reference evidence="2" key="1">
    <citation type="submission" date="2022-11" db="UniProtKB">
        <authorList>
            <consortium name="WormBaseParasite"/>
        </authorList>
    </citation>
    <scope>IDENTIFICATION</scope>
</reference>